<dbReference type="EMBL" id="KB706701">
    <property type="protein sequence ID" value="EMR66139.1"/>
    <property type="molecule type" value="Genomic_DNA"/>
</dbReference>
<dbReference type="Proteomes" id="UP000012174">
    <property type="component" value="Unassembled WGS sequence"/>
</dbReference>
<evidence type="ECO:0000256" key="3">
    <source>
        <dbReference type="ARBA" id="ARBA00022525"/>
    </source>
</evidence>
<dbReference type="EC" id="1.14.99.56" evidence="15"/>
<comment type="cofactor">
    <cofactor evidence="1">
        <name>Cu(2+)</name>
        <dbReference type="ChEBI" id="CHEBI:29036"/>
    </cofactor>
</comment>
<keyword evidence="7" id="KW-0560">Oxidoreductase</keyword>
<evidence type="ECO:0000256" key="9">
    <source>
        <dbReference type="ARBA" id="ARBA00023033"/>
    </source>
</evidence>
<keyword evidence="8" id="KW-0186">Copper</keyword>
<gene>
    <name evidence="17" type="ORF">UCREL1_6880</name>
</gene>
<evidence type="ECO:0000256" key="6">
    <source>
        <dbReference type="ARBA" id="ARBA00023001"/>
    </source>
</evidence>
<keyword evidence="11" id="KW-0119">Carbohydrate metabolism</keyword>
<keyword evidence="18" id="KW-1185">Reference proteome</keyword>
<evidence type="ECO:0000256" key="15">
    <source>
        <dbReference type="ARBA" id="ARBA00047174"/>
    </source>
</evidence>
<dbReference type="OMA" id="ITLRWGH"/>
<dbReference type="GO" id="GO:0046872">
    <property type="term" value="F:metal ion binding"/>
    <property type="evidence" value="ECO:0007669"/>
    <property type="project" value="UniProtKB-KW"/>
</dbReference>
<dbReference type="GO" id="GO:0016787">
    <property type="term" value="F:hydrolase activity"/>
    <property type="evidence" value="ECO:0007669"/>
    <property type="project" value="UniProtKB-KW"/>
</dbReference>
<evidence type="ECO:0000313" key="17">
    <source>
        <dbReference type="EMBL" id="EMR66139.1"/>
    </source>
</evidence>
<keyword evidence="9" id="KW-0503">Monooxygenase</keyword>
<evidence type="ECO:0000313" key="18">
    <source>
        <dbReference type="Proteomes" id="UP000012174"/>
    </source>
</evidence>
<evidence type="ECO:0000256" key="11">
    <source>
        <dbReference type="ARBA" id="ARBA00023277"/>
    </source>
</evidence>
<proteinExistence type="inferred from homology"/>
<evidence type="ECO:0000256" key="4">
    <source>
        <dbReference type="ARBA" id="ARBA00022723"/>
    </source>
</evidence>
<evidence type="ECO:0000256" key="7">
    <source>
        <dbReference type="ARBA" id="ARBA00023002"/>
    </source>
</evidence>
<dbReference type="eggNOG" id="ENOG502SJGH">
    <property type="taxonomic scope" value="Eukaryota"/>
</dbReference>
<comment type="catalytic activity">
    <reaction evidence="14">
        <text>[(1-&gt;4)-beta-D-glucosyl]n+m + reduced acceptor + O2 = 4-dehydro-beta-D-glucosyl-[(1-&gt;4)-beta-D-glucosyl]n-1 + [(1-&gt;4)-beta-D-glucosyl]m + acceptor + H2O.</text>
        <dbReference type="EC" id="1.14.99.56"/>
    </reaction>
</comment>
<keyword evidence="10" id="KW-1015">Disulfide bond</keyword>
<dbReference type="GO" id="GO:0004497">
    <property type="term" value="F:monooxygenase activity"/>
    <property type="evidence" value="ECO:0007669"/>
    <property type="project" value="UniProtKB-KW"/>
</dbReference>
<evidence type="ECO:0000256" key="13">
    <source>
        <dbReference type="ARBA" id="ARBA00044502"/>
    </source>
</evidence>
<evidence type="ECO:0000256" key="1">
    <source>
        <dbReference type="ARBA" id="ARBA00001973"/>
    </source>
</evidence>
<dbReference type="PANTHER" id="PTHR33353">
    <property type="entry name" value="PUTATIVE (AFU_ORTHOLOGUE AFUA_1G12560)-RELATED"/>
    <property type="match status" value="1"/>
</dbReference>
<dbReference type="InterPro" id="IPR005103">
    <property type="entry name" value="AA9_LPMO"/>
</dbReference>
<reference evidence="18" key="1">
    <citation type="journal article" date="2013" name="Genome Announc.">
        <title>Draft genome sequence of the grapevine dieback fungus Eutypa lata UCR-EL1.</title>
        <authorList>
            <person name="Blanco-Ulate B."/>
            <person name="Rolshausen P.E."/>
            <person name="Cantu D."/>
        </authorList>
    </citation>
    <scope>NUCLEOTIDE SEQUENCE [LARGE SCALE GENOMIC DNA]</scope>
    <source>
        <strain evidence="18">UCR-EL1</strain>
    </source>
</reference>
<dbReference type="STRING" id="1287681.M7SIK3"/>
<evidence type="ECO:0000256" key="14">
    <source>
        <dbReference type="ARBA" id="ARBA00045077"/>
    </source>
</evidence>
<dbReference type="AlphaFoldDB" id="M7SIK3"/>
<evidence type="ECO:0000256" key="5">
    <source>
        <dbReference type="ARBA" id="ARBA00022729"/>
    </source>
</evidence>
<dbReference type="OrthoDB" id="5558646at2759"/>
<dbReference type="PANTHER" id="PTHR33353:SF18">
    <property type="entry name" value="ENDOGLUCANASE II"/>
    <property type="match status" value="1"/>
</dbReference>
<keyword evidence="4" id="KW-0479">Metal-binding</keyword>
<dbReference type="InterPro" id="IPR049892">
    <property type="entry name" value="AA9"/>
</dbReference>
<evidence type="ECO:0000259" key="16">
    <source>
        <dbReference type="Pfam" id="PF03443"/>
    </source>
</evidence>
<accession>M7SIK3</accession>
<dbReference type="HOGENOM" id="CLU_031730_0_3_1"/>
<protein>
    <recommendedName>
        <fullName evidence="15">lytic cellulose monooxygenase (C4-dehydrogenating)</fullName>
        <ecNumber evidence="15">1.14.99.56</ecNumber>
    </recommendedName>
</protein>
<dbReference type="GO" id="GO:0030245">
    <property type="term" value="P:cellulose catabolic process"/>
    <property type="evidence" value="ECO:0007669"/>
    <property type="project" value="UniProtKB-KW"/>
</dbReference>
<evidence type="ECO:0000256" key="10">
    <source>
        <dbReference type="ARBA" id="ARBA00023157"/>
    </source>
</evidence>
<keyword evidence="5" id="KW-0732">Signal</keyword>
<sequence length="173" mass="18367">MPSGDIIEVKAGSTVEAVWRHTLESGPSDVMDPGHKGPVMAYLKKVTDATSDNGVGDGWFKIQEEGFSNGNWGTDTVINNSGNQVIQIPECIEEGEYLLRVEMVALHGARSPNGAQLYMECAQIKITGGSGSKEPGTSSIPGVYSSSDAGLLIDIYGKPPSSSNPYEIPGMYK</sequence>
<keyword evidence="6" id="KW-0136">Cellulose degradation</keyword>
<evidence type="ECO:0000256" key="2">
    <source>
        <dbReference type="ARBA" id="ARBA00004613"/>
    </source>
</evidence>
<name>M7SIK3_EUTLA</name>
<evidence type="ECO:0000256" key="12">
    <source>
        <dbReference type="ARBA" id="ARBA00023326"/>
    </source>
</evidence>
<feature type="domain" description="Auxiliary Activity family 9 catalytic" evidence="16">
    <location>
        <begin position="6"/>
        <end position="160"/>
    </location>
</feature>
<dbReference type="GO" id="GO:0005576">
    <property type="term" value="C:extracellular region"/>
    <property type="evidence" value="ECO:0007669"/>
    <property type="project" value="UniProtKB-SubCell"/>
</dbReference>
<keyword evidence="12" id="KW-0624">Polysaccharide degradation</keyword>
<comment type="similarity">
    <text evidence="13">Belongs to the polysaccharide monooxygenase AA9 family.</text>
</comment>
<dbReference type="Gene3D" id="2.70.50.70">
    <property type="match status" value="1"/>
</dbReference>
<dbReference type="CDD" id="cd21175">
    <property type="entry name" value="LPMO_AA9"/>
    <property type="match status" value="1"/>
</dbReference>
<dbReference type="Pfam" id="PF03443">
    <property type="entry name" value="AA9"/>
    <property type="match status" value="1"/>
</dbReference>
<evidence type="ECO:0000256" key="8">
    <source>
        <dbReference type="ARBA" id="ARBA00023008"/>
    </source>
</evidence>
<keyword evidence="3" id="KW-0964">Secreted</keyword>
<comment type="subcellular location">
    <subcellularLocation>
        <location evidence="2">Secreted</location>
    </subcellularLocation>
</comment>
<keyword evidence="17" id="KW-0378">Hydrolase</keyword>
<dbReference type="KEGG" id="ela:UCREL1_6880"/>
<organism evidence="17 18">
    <name type="scientific">Eutypa lata (strain UCR-EL1)</name>
    <name type="common">Grapevine dieback disease fungus</name>
    <name type="synonym">Eutypa armeniacae</name>
    <dbReference type="NCBI Taxonomy" id="1287681"/>
    <lineage>
        <taxon>Eukaryota</taxon>
        <taxon>Fungi</taxon>
        <taxon>Dikarya</taxon>
        <taxon>Ascomycota</taxon>
        <taxon>Pezizomycotina</taxon>
        <taxon>Sordariomycetes</taxon>
        <taxon>Xylariomycetidae</taxon>
        <taxon>Xylariales</taxon>
        <taxon>Diatrypaceae</taxon>
        <taxon>Eutypa</taxon>
    </lineage>
</organism>